<dbReference type="STRING" id="137246.A0A401SE70"/>
<keyword evidence="2" id="KW-0678">Repressor</keyword>
<dbReference type="EMBL" id="BEZZ01000214">
    <property type="protein sequence ID" value="GCC28640.1"/>
    <property type="molecule type" value="Genomic_DNA"/>
</dbReference>
<dbReference type="Pfam" id="PF00010">
    <property type="entry name" value="HLH"/>
    <property type="match status" value="1"/>
</dbReference>
<evidence type="ECO:0000259" key="7">
    <source>
        <dbReference type="PROSITE" id="PS51054"/>
    </source>
</evidence>
<dbReference type="AlphaFoldDB" id="A0A401SE70"/>
<sequence length="173" mass="20011">MAPTRTADVINQEYSEEKFTAKQKSKIMKITIEKRRRDRINSSINQLKTLLGREFQTEDPNMKLEKADILKMTVNYLKYHSQQLRASGPANTPERDYNEGYSRCLQEALRFFSAQEDKSDIQKKLVTRFQRRQPPCPAKTSVTYPVCLLSSAPCQTGSERAAQCSQASLWRPW</sequence>
<dbReference type="OMA" id="MKLLCHF"/>
<evidence type="ECO:0008006" key="10">
    <source>
        <dbReference type="Google" id="ProtNLM"/>
    </source>
</evidence>
<evidence type="ECO:0000313" key="8">
    <source>
        <dbReference type="EMBL" id="GCC28640.1"/>
    </source>
</evidence>
<evidence type="ECO:0000313" key="9">
    <source>
        <dbReference type="Proteomes" id="UP000287033"/>
    </source>
</evidence>
<dbReference type="SMART" id="SM00511">
    <property type="entry name" value="ORANGE"/>
    <property type="match status" value="1"/>
</dbReference>
<comment type="caution">
    <text evidence="8">The sequence shown here is derived from an EMBL/GenBank/DDBJ whole genome shotgun (WGS) entry which is preliminary data.</text>
</comment>
<dbReference type="CDD" id="cd11461">
    <property type="entry name" value="bHLH-O_HES5"/>
    <property type="match status" value="1"/>
</dbReference>
<dbReference type="Gene3D" id="4.10.280.10">
    <property type="entry name" value="Helix-loop-helix DNA-binding domain"/>
    <property type="match status" value="1"/>
</dbReference>
<evidence type="ECO:0000256" key="1">
    <source>
        <dbReference type="ARBA" id="ARBA00004123"/>
    </source>
</evidence>
<proteinExistence type="predicted"/>
<dbReference type="InterPro" id="IPR036638">
    <property type="entry name" value="HLH_DNA-bd_sf"/>
</dbReference>
<keyword evidence="3" id="KW-0805">Transcription regulation</keyword>
<feature type="domain" description="BHLH" evidence="6">
    <location>
        <begin position="24"/>
        <end position="80"/>
    </location>
</feature>
<dbReference type="OrthoDB" id="6085656at2759"/>
<dbReference type="InterPro" id="IPR050370">
    <property type="entry name" value="HES_HEY"/>
</dbReference>
<evidence type="ECO:0000256" key="5">
    <source>
        <dbReference type="ARBA" id="ARBA00023242"/>
    </source>
</evidence>
<evidence type="ECO:0000256" key="2">
    <source>
        <dbReference type="ARBA" id="ARBA00022491"/>
    </source>
</evidence>
<dbReference type="GO" id="GO:0005634">
    <property type="term" value="C:nucleus"/>
    <property type="evidence" value="ECO:0007669"/>
    <property type="project" value="UniProtKB-SubCell"/>
</dbReference>
<dbReference type="PROSITE" id="PS50888">
    <property type="entry name" value="BHLH"/>
    <property type="match status" value="1"/>
</dbReference>
<dbReference type="InterPro" id="IPR003650">
    <property type="entry name" value="Orange_dom"/>
</dbReference>
<dbReference type="SUPFAM" id="SSF47459">
    <property type="entry name" value="HLH, helix-loop-helix DNA-binding domain"/>
    <property type="match status" value="1"/>
</dbReference>
<evidence type="ECO:0000256" key="3">
    <source>
        <dbReference type="ARBA" id="ARBA00023015"/>
    </source>
</evidence>
<dbReference type="GO" id="GO:0006355">
    <property type="term" value="P:regulation of DNA-templated transcription"/>
    <property type="evidence" value="ECO:0007669"/>
    <property type="project" value="InterPro"/>
</dbReference>
<organism evidence="8 9">
    <name type="scientific">Chiloscyllium punctatum</name>
    <name type="common">Brownbanded bambooshark</name>
    <name type="synonym">Hemiscyllium punctatum</name>
    <dbReference type="NCBI Taxonomy" id="137246"/>
    <lineage>
        <taxon>Eukaryota</taxon>
        <taxon>Metazoa</taxon>
        <taxon>Chordata</taxon>
        <taxon>Craniata</taxon>
        <taxon>Vertebrata</taxon>
        <taxon>Chondrichthyes</taxon>
        <taxon>Elasmobranchii</taxon>
        <taxon>Galeomorphii</taxon>
        <taxon>Galeoidea</taxon>
        <taxon>Orectolobiformes</taxon>
        <taxon>Hemiscylliidae</taxon>
        <taxon>Chiloscyllium</taxon>
    </lineage>
</organism>
<comment type="subcellular location">
    <subcellularLocation>
        <location evidence="1">Nucleus</location>
    </subcellularLocation>
</comment>
<accession>A0A401SE70</accession>
<reference evidence="8 9" key="1">
    <citation type="journal article" date="2018" name="Nat. Ecol. Evol.">
        <title>Shark genomes provide insights into elasmobranch evolution and the origin of vertebrates.</title>
        <authorList>
            <person name="Hara Y"/>
            <person name="Yamaguchi K"/>
            <person name="Onimaru K"/>
            <person name="Kadota M"/>
            <person name="Koyanagi M"/>
            <person name="Keeley SD"/>
            <person name="Tatsumi K"/>
            <person name="Tanaka K"/>
            <person name="Motone F"/>
            <person name="Kageyama Y"/>
            <person name="Nozu R"/>
            <person name="Adachi N"/>
            <person name="Nishimura O"/>
            <person name="Nakagawa R"/>
            <person name="Tanegashima C"/>
            <person name="Kiyatake I"/>
            <person name="Matsumoto R"/>
            <person name="Murakumo K"/>
            <person name="Nishida K"/>
            <person name="Terakita A"/>
            <person name="Kuratani S"/>
            <person name="Sato K"/>
            <person name="Hyodo S Kuraku.S."/>
        </authorList>
    </citation>
    <scope>NUCLEOTIDE SEQUENCE [LARGE SCALE GENOMIC DNA]</scope>
</reference>
<name>A0A401SE70_CHIPU</name>
<evidence type="ECO:0000256" key="4">
    <source>
        <dbReference type="ARBA" id="ARBA00023163"/>
    </source>
</evidence>
<dbReference type="SMART" id="SM00353">
    <property type="entry name" value="HLH"/>
    <property type="match status" value="1"/>
</dbReference>
<dbReference type="InterPro" id="IPR011598">
    <property type="entry name" value="bHLH_dom"/>
</dbReference>
<dbReference type="PANTHER" id="PTHR10985">
    <property type="entry name" value="BASIC HELIX-LOOP-HELIX TRANSCRIPTION FACTOR, HES-RELATED"/>
    <property type="match status" value="1"/>
</dbReference>
<evidence type="ECO:0000259" key="6">
    <source>
        <dbReference type="PROSITE" id="PS50888"/>
    </source>
</evidence>
<keyword evidence="4" id="KW-0804">Transcription</keyword>
<keyword evidence="5" id="KW-0539">Nucleus</keyword>
<dbReference type="GO" id="GO:0046983">
    <property type="term" value="F:protein dimerization activity"/>
    <property type="evidence" value="ECO:0007669"/>
    <property type="project" value="InterPro"/>
</dbReference>
<dbReference type="GO" id="GO:0003677">
    <property type="term" value="F:DNA binding"/>
    <property type="evidence" value="ECO:0007669"/>
    <property type="project" value="InterPro"/>
</dbReference>
<keyword evidence="9" id="KW-1185">Reference proteome</keyword>
<dbReference type="PROSITE" id="PS51054">
    <property type="entry name" value="ORANGE"/>
    <property type="match status" value="1"/>
</dbReference>
<dbReference type="Proteomes" id="UP000287033">
    <property type="component" value="Unassembled WGS sequence"/>
</dbReference>
<feature type="domain" description="Orange" evidence="7">
    <location>
        <begin position="97"/>
        <end position="129"/>
    </location>
</feature>
<protein>
    <recommendedName>
        <fullName evidence="10">BHLH domain-containing protein</fullName>
    </recommendedName>
</protein>
<gene>
    <name evidence="8" type="ORF">chiPu_0007072</name>
</gene>